<feature type="region of interest" description="Disordered" evidence="8">
    <location>
        <begin position="647"/>
        <end position="667"/>
    </location>
</feature>
<dbReference type="GO" id="GO:0005759">
    <property type="term" value="C:mitochondrial matrix"/>
    <property type="evidence" value="ECO:0007669"/>
    <property type="project" value="UniProtKB-SubCell"/>
</dbReference>
<evidence type="ECO:0000256" key="7">
    <source>
        <dbReference type="RuleBase" id="RU003322"/>
    </source>
</evidence>
<evidence type="ECO:0008006" key="11">
    <source>
        <dbReference type="Google" id="ProtNLM"/>
    </source>
</evidence>
<keyword evidence="6" id="KW-0496">Mitochondrion</keyword>
<dbReference type="FunFam" id="1.20.1270.10:FF:000007">
    <property type="entry name" value="Heat shock protein, mitochondrial"/>
    <property type="match status" value="1"/>
</dbReference>
<keyword evidence="3 7" id="KW-0547">Nucleotide-binding</keyword>
<evidence type="ECO:0000256" key="4">
    <source>
        <dbReference type="ARBA" id="ARBA00022840"/>
    </source>
</evidence>
<feature type="region of interest" description="Disordered" evidence="8">
    <location>
        <begin position="727"/>
        <end position="748"/>
    </location>
</feature>
<dbReference type="SUPFAM" id="SSF100920">
    <property type="entry name" value="Heat shock protein 70kD (HSP70), peptide-binding domain"/>
    <property type="match status" value="1"/>
</dbReference>
<dbReference type="FunFam" id="3.30.30.30:FF:000003">
    <property type="entry name" value="Heat shock protein 9"/>
    <property type="match status" value="1"/>
</dbReference>
<dbReference type="PANTHER" id="PTHR19375">
    <property type="entry name" value="HEAT SHOCK PROTEIN 70KDA"/>
    <property type="match status" value="1"/>
</dbReference>
<dbReference type="NCBIfam" id="TIGR02350">
    <property type="entry name" value="prok_dnaK"/>
    <property type="match status" value="1"/>
</dbReference>
<dbReference type="SUPFAM" id="SSF100934">
    <property type="entry name" value="Heat shock protein 70kD (HSP70), C-terminal subdomain"/>
    <property type="match status" value="1"/>
</dbReference>
<keyword evidence="10" id="KW-1185">Reference proteome</keyword>
<protein>
    <recommendedName>
        <fullName evidence="11">Heat shock protein SSC1, mitochondrial</fullName>
    </recommendedName>
</protein>
<dbReference type="InParanoid" id="A5DLJ2"/>
<dbReference type="InterPro" id="IPR029048">
    <property type="entry name" value="HSP70_C_sf"/>
</dbReference>
<keyword evidence="4 7" id="KW-0067">ATP-binding</keyword>
<dbReference type="Gene3D" id="3.90.640.10">
    <property type="entry name" value="Actin, Chain A, domain 4"/>
    <property type="match status" value="1"/>
</dbReference>
<dbReference type="Gene3D" id="1.20.1270.10">
    <property type="match status" value="1"/>
</dbReference>
<dbReference type="Gene3D" id="2.60.34.10">
    <property type="entry name" value="Substrate Binding Domain Of DNAk, Chain A, domain 1"/>
    <property type="match status" value="1"/>
</dbReference>
<gene>
    <name evidence="9" type="ORF">PGUG_04143</name>
</gene>
<dbReference type="eggNOG" id="KOG0102">
    <property type="taxonomic scope" value="Eukaryota"/>
</dbReference>
<evidence type="ECO:0000256" key="8">
    <source>
        <dbReference type="SAM" id="MobiDB-lite"/>
    </source>
</evidence>
<dbReference type="FunFam" id="3.90.640.10:FF:000003">
    <property type="entry name" value="Molecular chaperone DnaK"/>
    <property type="match status" value="1"/>
</dbReference>
<evidence type="ECO:0000256" key="1">
    <source>
        <dbReference type="ARBA" id="ARBA00004305"/>
    </source>
</evidence>
<keyword evidence="5" id="KW-0809">Transit peptide</keyword>
<dbReference type="EMBL" id="CH408159">
    <property type="protein sequence ID" value="EDK40045.2"/>
    <property type="molecule type" value="Genomic_DNA"/>
</dbReference>
<dbReference type="GO" id="GO:0140662">
    <property type="term" value="F:ATP-dependent protein folding chaperone"/>
    <property type="evidence" value="ECO:0007669"/>
    <property type="project" value="InterPro"/>
</dbReference>
<dbReference type="PROSITE" id="PS01036">
    <property type="entry name" value="HSP70_3"/>
    <property type="match status" value="1"/>
</dbReference>
<name>A5DLJ2_PICGU</name>
<dbReference type="HAMAP" id="MF_00332">
    <property type="entry name" value="DnaK"/>
    <property type="match status" value="1"/>
</dbReference>
<evidence type="ECO:0000313" key="10">
    <source>
        <dbReference type="Proteomes" id="UP000001997"/>
    </source>
</evidence>
<evidence type="ECO:0000313" key="9">
    <source>
        <dbReference type="EMBL" id="EDK40045.2"/>
    </source>
</evidence>
<dbReference type="InterPro" id="IPR043129">
    <property type="entry name" value="ATPase_NBD"/>
</dbReference>
<dbReference type="FunFam" id="3.30.420.40:FF:000004">
    <property type="entry name" value="Molecular chaperone DnaK"/>
    <property type="match status" value="1"/>
</dbReference>
<dbReference type="InterPro" id="IPR018181">
    <property type="entry name" value="Heat_shock_70_CS"/>
</dbReference>
<dbReference type="OMA" id="MGTDWKI"/>
<dbReference type="NCBIfam" id="NF001413">
    <property type="entry name" value="PRK00290.1"/>
    <property type="match status" value="1"/>
</dbReference>
<dbReference type="STRING" id="294746.A5DLJ2"/>
<dbReference type="OrthoDB" id="2401965at2759"/>
<accession>A5DLJ2</accession>
<dbReference type="CDD" id="cd11733">
    <property type="entry name" value="ASKHA_NBD_HSP70_HSPA9"/>
    <property type="match status" value="1"/>
</dbReference>
<dbReference type="SUPFAM" id="SSF53067">
    <property type="entry name" value="Actin-like ATPase domain"/>
    <property type="match status" value="2"/>
</dbReference>
<dbReference type="PROSITE" id="PS00329">
    <property type="entry name" value="HSP70_2"/>
    <property type="match status" value="1"/>
</dbReference>
<dbReference type="AlphaFoldDB" id="A5DLJ2"/>
<sequence length="748" mass="81276">MQPPSCNRLHATSVARVHAAAQNLALKYLMAWSPNVVNYVYIRASFCCCKFFFVSVFRVVFCSLFGVRVFPRHDLENSMVVRQFGYIAVKSRQIFSSLTNMLAARNSVRNLAGKRLFARANSTAAPGGPVIGIDLGTTNSAVAIMEGKVPKIIENSEGGRTTPSIVAFTKEGERLVGIPAKRQAVVNPENTLFATKRLIGRRFEDKEVQRDLNQVPYKIVKHENGDAWIEARGEKYSPQQIGGFILNKMKETAESFLSKPVKNAVVTCPAYFNDAQRQATKDAGKIVGLNVLRVVNEPTAAALAYGLEKNDGQVVAVFDLGGGTFDISILDIGAGVFEVKSTNGDTHLGGEDFDIAVVRQIVDNFKKESGIDLSQDRMAIQRIREAAEKAKIELSSTVSTEINLPFITADASGPKHINQKFSRSQFENLVEPLIKKTIEPCKKALKDAGLSTSDISEVILVGGMSRMPKVIETVKSIFGRDASKAVNPDEAVAMGAAIQGGILAGDVTDVVLLDVTPLSLGIETMGGVFARLINRNTTIPAKKSQIFSTASAGQTSVEIRVFQGERELTRDNKLIGNFTLSGIPPAPKGVPQIEVTFDIDTDGIIKVSARDKASNKDASITVAGSSGLSESEIEQMVNDAEKFAESDKARREAIESANRGDQLCNDTENSLNEFKDKIESADADKLRAQIGSLREIVVKAQAGEEVDANELKSKTEELQNESLKVFEKLYKNNESNESNNSGSEEPKN</sequence>
<proteinExistence type="inferred from homology"/>
<dbReference type="GeneID" id="5125404"/>
<evidence type="ECO:0000256" key="3">
    <source>
        <dbReference type="ARBA" id="ARBA00022741"/>
    </source>
</evidence>
<dbReference type="InterPro" id="IPR029047">
    <property type="entry name" value="HSP70_peptide-bd_sf"/>
</dbReference>
<dbReference type="HOGENOM" id="CLU_005965_2_1_1"/>
<dbReference type="KEGG" id="pgu:PGUG_04143"/>
<reference evidence="9" key="2">
    <citation type="journal article" date="2009" name="Nature">
        <title>Evolution of pathogenicity and sexual reproduction in eight Candida genomes.</title>
        <authorList>
            <person name="Butler G."/>
            <person name="Rasmussen M.D."/>
            <person name="Lin M.F."/>
            <person name="Santos M.A."/>
            <person name="Sakthikumar S."/>
            <person name="Munro C.A."/>
            <person name="Rheinbay E."/>
            <person name="Grabherr M."/>
            <person name="Forche A."/>
            <person name="Reedy J.L."/>
            <person name="Agrafioti I."/>
            <person name="Arnaud M.B."/>
            <person name="Bates S."/>
            <person name="Brown A.J."/>
            <person name="Brunke S."/>
            <person name="Costanzo M.C."/>
            <person name="Fitzpatrick D.A."/>
            <person name="de Groot P.W."/>
            <person name="Harris D."/>
            <person name="Hoyer L.L."/>
            <person name="Hube B."/>
            <person name="Klis F.M."/>
            <person name="Kodira C."/>
            <person name="Lennard N."/>
            <person name="Logue M.E."/>
            <person name="Martin R."/>
            <person name="Neiman A.M."/>
            <person name="Nikolaou E."/>
            <person name="Quail M.A."/>
            <person name="Quinn J."/>
            <person name="Santos M.C."/>
            <person name="Schmitzberger F.F."/>
            <person name="Sherlock G."/>
            <person name="Shah P."/>
            <person name="Silverstein K.A."/>
            <person name="Skrzypek M.S."/>
            <person name="Soll D."/>
            <person name="Staggs R."/>
            <person name="Stansfield I."/>
            <person name="Stumpf M.P."/>
            <person name="Sudbery P.E."/>
            <person name="Srikantha T."/>
            <person name="Zeng Q."/>
            <person name="Berman J."/>
            <person name="Berriman M."/>
            <person name="Heitman J."/>
            <person name="Gow N.A."/>
            <person name="Lorenz M.C."/>
            <person name="Birren B.W."/>
            <person name="Kellis M."/>
            <person name="Cuomo C.A."/>
        </authorList>
    </citation>
    <scope>NUCLEOTIDE SEQUENCE [LARGE SCALE GENOMIC DNA]</scope>
    <source>
        <strain evidence="9">ATCC 6260</strain>
    </source>
</reference>
<dbReference type="VEuPathDB" id="FungiDB:PGUG_04143"/>
<evidence type="ECO:0000256" key="5">
    <source>
        <dbReference type="ARBA" id="ARBA00022946"/>
    </source>
</evidence>
<dbReference type="GO" id="GO:0016887">
    <property type="term" value="F:ATP hydrolysis activity"/>
    <property type="evidence" value="ECO:0007669"/>
    <property type="project" value="EnsemblFungi"/>
</dbReference>
<dbReference type="Proteomes" id="UP000001997">
    <property type="component" value="Unassembled WGS sequence"/>
</dbReference>
<dbReference type="FunCoup" id="A5DLJ2">
    <property type="interactions" value="1647"/>
</dbReference>
<dbReference type="FunFam" id="2.60.34.10:FF:000014">
    <property type="entry name" value="Chaperone protein DnaK HSP70"/>
    <property type="match status" value="1"/>
</dbReference>
<dbReference type="Gene3D" id="3.30.420.40">
    <property type="match status" value="2"/>
</dbReference>
<dbReference type="PROSITE" id="PS00297">
    <property type="entry name" value="HSP70_1"/>
    <property type="match status" value="1"/>
</dbReference>
<comment type="similarity">
    <text evidence="2 7">Belongs to the heat shock protein 70 family.</text>
</comment>
<feature type="compositionally biased region" description="Low complexity" evidence="8">
    <location>
        <begin position="732"/>
        <end position="748"/>
    </location>
</feature>
<dbReference type="GO" id="GO:0051082">
    <property type="term" value="F:unfolded protein binding"/>
    <property type="evidence" value="ECO:0007669"/>
    <property type="project" value="InterPro"/>
</dbReference>
<dbReference type="GO" id="GO:0005524">
    <property type="term" value="F:ATP binding"/>
    <property type="evidence" value="ECO:0007669"/>
    <property type="project" value="UniProtKB-KW"/>
</dbReference>
<dbReference type="PRINTS" id="PR00301">
    <property type="entry name" value="HEATSHOCK70"/>
</dbReference>
<reference evidence="9" key="1">
    <citation type="submission" date="2005-03" db="EMBL/GenBank/DDBJ databases">
        <authorList>
            <person name="Giovannoni S.J."/>
            <person name="Cho J.-C."/>
            <person name="Ferriera S."/>
            <person name="Johnson J."/>
            <person name="Kravitz S."/>
            <person name="Halpern A."/>
            <person name="Remington K."/>
            <person name="Beeson K."/>
            <person name="Tran B."/>
            <person name="Rogers Y.-H."/>
            <person name="Friedman R."/>
            <person name="Venter J.C."/>
        </authorList>
    </citation>
    <scope>NUCLEOTIDE SEQUENCE</scope>
    <source>
        <strain evidence="9">ATCC 6260</strain>
    </source>
</reference>
<evidence type="ECO:0000256" key="6">
    <source>
        <dbReference type="ARBA" id="ARBA00023128"/>
    </source>
</evidence>
<dbReference type="InterPro" id="IPR012725">
    <property type="entry name" value="Chaperone_DnaK"/>
</dbReference>
<organism evidence="9 10">
    <name type="scientific">Meyerozyma guilliermondii (strain ATCC 6260 / CBS 566 / DSM 6381 / JCM 1539 / NBRC 10279 / NRRL Y-324)</name>
    <name type="common">Yeast</name>
    <name type="synonym">Candida guilliermondii</name>
    <dbReference type="NCBI Taxonomy" id="294746"/>
    <lineage>
        <taxon>Eukaryota</taxon>
        <taxon>Fungi</taxon>
        <taxon>Dikarya</taxon>
        <taxon>Ascomycota</taxon>
        <taxon>Saccharomycotina</taxon>
        <taxon>Pichiomycetes</taxon>
        <taxon>Debaryomycetaceae</taxon>
        <taxon>Meyerozyma</taxon>
    </lineage>
</organism>
<evidence type="ECO:0000256" key="2">
    <source>
        <dbReference type="ARBA" id="ARBA00007381"/>
    </source>
</evidence>
<dbReference type="InterPro" id="IPR013126">
    <property type="entry name" value="Hsp_70_fam"/>
</dbReference>
<dbReference type="RefSeq" id="XP_001483414.2">
    <property type="nucleotide sequence ID" value="XM_001483364.1"/>
</dbReference>
<comment type="subcellular location">
    <subcellularLocation>
        <location evidence="1">Mitochondrion matrix</location>
    </subcellularLocation>
</comment>
<dbReference type="Pfam" id="PF00012">
    <property type="entry name" value="HSP70"/>
    <property type="match status" value="1"/>
</dbReference>